<keyword evidence="1 2" id="KW-0732">Signal</keyword>
<protein>
    <submittedName>
        <fullName evidence="3">Aldouronate transport system substrate-binding protein</fullName>
    </submittedName>
</protein>
<dbReference type="CDD" id="cd13580">
    <property type="entry name" value="PBP2_AlgQ_like_1"/>
    <property type="match status" value="1"/>
</dbReference>
<keyword evidence="4" id="KW-1185">Reference proteome</keyword>
<reference evidence="3 4" key="1">
    <citation type="submission" date="2023-07" db="EMBL/GenBank/DDBJ databases">
        <title>Sorghum-associated microbial communities from plants grown in Nebraska, USA.</title>
        <authorList>
            <person name="Schachtman D."/>
        </authorList>
    </citation>
    <scope>NUCLEOTIDE SEQUENCE [LARGE SCALE GENOMIC DNA]</scope>
    <source>
        <strain evidence="3 4">CC258</strain>
    </source>
</reference>
<evidence type="ECO:0000256" key="2">
    <source>
        <dbReference type="SAM" id="SignalP"/>
    </source>
</evidence>
<evidence type="ECO:0000313" key="4">
    <source>
        <dbReference type="Proteomes" id="UP001267290"/>
    </source>
</evidence>
<dbReference type="Gene3D" id="3.40.190.10">
    <property type="entry name" value="Periplasmic binding protein-like II"/>
    <property type="match status" value="2"/>
</dbReference>
<dbReference type="PANTHER" id="PTHR43649:SF33">
    <property type="entry name" value="POLYGALACTURONAN_RHAMNOGALACTURONAN-BINDING PROTEIN YTCQ"/>
    <property type="match status" value="1"/>
</dbReference>
<dbReference type="RefSeq" id="WP_310500031.1">
    <property type="nucleotide sequence ID" value="NZ_JAVDSB010000006.1"/>
</dbReference>
<dbReference type="SUPFAM" id="SSF53850">
    <property type="entry name" value="Periplasmic binding protein-like II"/>
    <property type="match status" value="1"/>
</dbReference>
<comment type="caution">
    <text evidence="3">The sequence shown here is derived from an EMBL/GenBank/DDBJ whole genome shotgun (WGS) entry which is preliminary data.</text>
</comment>
<name>A0ABU1NZS1_9BACL</name>
<dbReference type="EMBL" id="JAVDSB010000006">
    <property type="protein sequence ID" value="MDR6552512.1"/>
    <property type="molecule type" value="Genomic_DNA"/>
</dbReference>
<proteinExistence type="predicted"/>
<feature type="signal peptide" evidence="2">
    <location>
        <begin position="1"/>
        <end position="23"/>
    </location>
</feature>
<organism evidence="3 4">
    <name type="scientific">Paenibacillus qinlingensis</name>
    <dbReference type="NCBI Taxonomy" id="1837343"/>
    <lineage>
        <taxon>Bacteria</taxon>
        <taxon>Bacillati</taxon>
        <taxon>Bacillota</taxon>
        <taxon>Bacilli</taxon>
        <taxon>Bacillales</taxon>
        <taxon>Paenibacillaceae</taxon>
        <taxon>Paenibacillus</taxon>
    </lineage>
</organism>
<evidence type="ECO:0000313" key="3">
    <source>
        <dbReference type="EMBL" id="MDR6552512.1"/>
    </source>
</evidence>
<feature type="chain" id="PRO_5047375396" evidence="2">
    <location>
        <begin position="24"/>
        <end position="510"/>
    </location>
</feature>
<dbReference type="PANTHER" id="PTHR43649">
    <property type="entry name" value="ARABINOSE-BINDING PROTEIN-RELATED"/>
    <property type="match status" value="1"/>
</dbReference>
<sequence>MRTHAGMRKAGIATMGMMVGAAALLTGCGNDASPATGGTSTSAASSPATKEPLKLSVMTLMYAEPPKADSEVQKQIEAYTNTKLDISWVPNSSYKEKVNVTIASGELPKALLVQNNKDSNILSAVRAGVFWEVGPYLKDYPNLAKMNPSVFDNIKVDGKIYGLYRARDLATYGVIFRSDWLKNVGLTAPKTIDDLYNVFKAFTLNDPDKNGKADTVGLTEEKTMDGFGVIASIMGAPNSWEVKDGKLSPDFLAPEYFEAMKFYKKLYDEKLIKQDFPVLNNQQKKDDINQGKAGAVISNLIDGAAYQATLAKSFPGSDVDVVSRIQGPKGERLPGGVGYNSVFMFPKSSVKTEAELKQILGFYDKLSDQKMLDLLGWGIEGKHYKTEDSKPVFIDQKLQDTEVGSSYLQLQIAKYTAKTTGKETPLMEKYGKMIKENETIAVNNPTNPLVSETQTTKGTELKPIIDDARTKFILGKLDEAGWKQAIDQWRKAGGDKVIEEFSAQYAKNGK</sequence>
<accession>A0ABU1NZS1</accession>
<dbReference type="PROSITE" id="PS51257">
    <property type="entry name" value="PROKAR_LIPOPROTEIN"/>
    <property type="match status" value="1"/>
</dbReference>
<gene>
    <name evidence="3" type="ORF">J2736_003718</name>
</gene>
<dbReference type="InterPro" id="IPR050490">
    <property type="entry name" value="Bact_solute-bd_prot1"/>
</dbReference>
<dbReference type="Proteomes" id="UP001267290">
    <property type="component" value="Unassembled WGS sequence"/>
</dbReference>
<evidence type="ECO:0000256" key="1">
    <source>
        <dbReference type="ARBA" id="ARBA00022729"/>
    </source>
</evidence>